<dbReference type="EMBL" id="LAZR01006467">
    <property type="protein sequence ID" value="KKM91917.1"/>
    <property type="molecule type" value="Genomic_DNA"/>
</dbReference>
<comment type="similarity">
    <text evidence="1">Belongs to the bacterial solute-binding protein 7 family.</text>
</comment>
<protein>
    <recommendedName>
        <fullName evidence="5">C4-dicarboxylate ABC transporter</fullName>
    </recommendedName>
</protein>
<dbReference type="AlphaFoldDB" id="A0A0F9PEZ6"/>
<evidence type="ECO:0000256" key="3">
    <source>
        <dbReference type="ARBA" id="ARBA00022729"/>
    </source>
</evidence>
<dbReference type="CDD" id="cd13670">
    <property type="entry name" value="PBP2_TRAP_Tp0957_like"/>
    <property type="match status" value="1"/>
</dbReference>
<dbReference type="NCBIfam" id="NF037995">
    <property type="entry name" value="TRAP_S1"/>
    <property type="match status" value="1"/>
</dbReference>
<dbReference type="Gene3D" id="3.40.190.170">
    <property type="entry name" value="Bacterial extracellular solute-binding protein, family 7"/>
    <property type="match status" value="1"/>
</dbReference>
<keyword evidence="3" id="KW-0732">Signal</keyword>
<comment type="caution">
    <text evidence="4">The sequence shown here is derived from an EMBL/GenBank/DDBJ whole genome shotgun (WGS) entry which is preliminary data.</text>
</comment>
<evidence type="ECO:0000313" key="4">
    <source>
        <dbReference type="EMBL" id="KKM91917.1"/>
    </source>
</evidence>
<dbReference type="SUPFAM" id="SSF53850">
    <property type="entry name" value="Periplasmic binding protein-like II"/>
    <property type="match status" value="1"/>
</dbReference>
<evidence type="ECO:0000256" key="2">
    <source>
        <dbReference type="ARBA" id="ARBA00022448"/>
    </source>
</evidence>
<keyword evidence="2" id="KW-0813">Transport</keyword>
<dbReference type="PANTHER" id="PTHR33376:SF7">
    <property type="entry name" value="C4-DICARBOXYLATE-BINDING PROTEIN DCTB"/>
    <property type="match status" value="1"/>
</dbReference>
<proteinExistence type="inferred from homology"/>
<accession>A0A0F9PEZ6</accession>
<organism evidence="4">
    <name type="scientific">marine sediment metagenome</name>
    <dbReference type="NCBI Taxonomy" id="412755"/>
    <lineage>
        <taxon>unclassified sequences</taxon>
        <taxon>metagenomes</taxon>
        <taxon>ecological metagenomes</taxon>
    </lineage>
</organism>
<dbReference type="GO" id="GO:0055085">
    <property type="term" value="P:transmembrane transport"/>
    <property type="evidence" value="ECO:0007669"/>
    <property type="project" value="InterPro"/>
</dbReference>
<evidence type="ECO:0008006" key="5">
    <source>
        <dbReference type="Google" id="ProtNLM"/>
    </source>
</evidence>
<gene>
    <name evidence="4" type="ORF">LCGC14_1223660</name>
</gene>
<reference evidence="4" key="1">
    <citation type="journal article" date="2015" name="Nature">
        <title>Complex archaea that bridge the gap between prokaryotes and eukaryotes.</title>
        <authorList>
            <person name="Spang A."/>
            <person name="Saw J.H."/>
            <person name="Jorgensen S.L."/>
            <person name="Zaremba-Niedzwiedzka K."/>
            <person name="Martijn J."/>
            <person name="Lind A.E."/>
            <person name="van Eijk R."/>
            <person name="Schleper C."/>
            <person name="Guy L."/>
            <person name="Ettema T.J."/>
        </authorList>
    </citation>
    <scope>NUCLEOTIDE SEQUENCE</scope>
</reference>
<sequence length="339" mass="37805">MRPVVIFTMVAILFFILPIGQSHALVLKIATLSPEGSSWMQLMRQGAKEVAQITNKRVRFKFYPGGVMGSDKAVLRKISIGQLQGGAVVSGSLAKFFPDNQIYNLPLKFKSFQEVDYIRKRMDRLIIDGLEKGGFVTFGLAEGGFAYLMSKMPIETIEELSGQKVWIPEGDSTSLETLKAFDISPIPLSIADVRAALQTDMIDTVAISPIGAVVLQWHTQISYLLDVPLMYIYGLLAVDRKAFSKISPGDKQIVRAIMGRVFSEMDRQSREQNIKAMDALRNQGIKFLKPSDETLSKLYTMGSLISKRLVETGKLSKDMVNTFEAYLDEYRSGQAHSNE</sequence>
<dbReference type="PANTHER" id="PTHR33376">
    <property type="match status" value="1"/>
</dbReference>
<name>A0A0F9PEZ6_9ZZZZ</name>
<dbReference type="InterPro" id="IPR018389">
    <property type="entry name" value="DctP_fam"/>
</dbReference>
<dbReference type="Pfam" id="PF03480">
    <property type="entry name" value="DctP"/>
    <property type="match status" value="1"/>
</dbReference>
<evidence type="ECO:0000256" key="1">
    <source>
        <dbReference type="ARBA" id="ARBA00009023"/>
    </source>
</evidence>
<dbReference type="InterPro" id="IPR038404">
    <property type="entry name" value="TRAP_DctP_sf"/>
</dbReference>